<organism evidence="8 9">
    <name type="scientific">Siphonobacter aquaeclarae</name>
    <dbReference type="NCBI Taxonomy" id="563176"/>
    <lineage>
        <taxon>Bacteria</taxon>
        <taxon>Pseudomonadati</taxon>
        <taxon>Bacteroidota</taxon>
        <taxon>Cytophagia</taxon>
        <taxon>Cytophagales</taxon>
        <taxon>Cytophagaceae</taxon>
        <taxon>Siphonobacter</taxon>
    </lineage>
</organism>
<dbReference type="RefSeq" id="WP_093198562.1">
    <property type="nucleotide sequence ID" value="NZ_FNGS01000002.1"/>
</dbReference>
<evidence type="ECO:0000313" key="9">
    <source>
        <dbReference type="Proteomes" id="UP000198901"/>
    </source>
</evidence>
<reference evidence="8 9" key="1">
    <citation type="submission" date="2016-10" db="EMBL/GenBank/DDBJ databases">
        <authorList>
            <person name="de Groot N.N."/>
        </authorList>
    </citation>
    <scope>NUCLEOTIDE SEQUENCE [LARGE SCALE GENOMIC DNA]</scope>
    <source>
        <strain evidence="8 9">DSM 21668</strain>
    </source>
</reference>
<evidence type="ECO:0000256" key="4">
    <source>
        <dbReference type="ARBA" id="ARBA00022833"/>
    </source>
</evidence>
<dbReference type="OrthoDB" id="9810445at2"/>
<evidence type="ECO:0000256" key="1">
    <source>
        <dbReference type="ARBA" id="ARBA00022670"/>
    </source>
</evidence>
<evidence type="ECO:0000256" key="5">
    <source>
        <dbReference type="ARBA" id="ARBA00023049"/>
    </source>
</evidence>
<protein>
    <submittedName>
        <fullName evidence="8">Peptidase family M48</fullName>
    </submittedName>
</protein>
<sequence length="277" mass="30675">MKRTFAFGLVLTVVVWACSRVPISNRKQLLLVSDAEMNQQALVSYKQFLDTNRVVNSSQSTAMVKNVGKRIAAAATQYFNDIKHPEFLEGYNWEFNLVEDKQVNAWCMPGGKVVVYTGLLPVTQTEAGLATVMGHEISHAIAKHGAERVSQAYVSQGLLVGGQVALGVAMANKSSQAQNIWNTAYAAAAPAAMNIALLRYSRQHESEADHLGLIFMAIAGYDPKEAITFWQRMANASKNSQKPPLLLSTHPSDEQRIEDLRRLVPEAEKFYTAYRSR</sequence>
<dbReference type="STRING" id="563176.SAMN04488090_0983"/>
<evidence type="ECO:0000256" key="3">
    <source>
        <dbReference type="ARBA" id="ARBA00022801"/>
    </source>
</evidence>
<dbReference type="CDD" id="cd07331">
    <property type="entry name" value="M48C_Oma1_like"/>
    <property type="match status" value="1"/>
</dbReference>
<keyword evidence="1 6" id="KW-0645">Protease</keyword>
<keyword evidence="4 6" id="KW-0862">Zinc</keyword>
<keyword evidence="5 6" id="KW-0482">Metalloprotease</keyword>
<keyword evidence="2" id="KW-0479">Metal-binding</keyword>
<evidence type="ECO:0000256" key="2">
    <source>
        <dbReference type="ARBA" id="ARBA00022723"/>
    </source>
</evidence>
<gene>
    <name evidence="8" type="ORF">SAMN04488090_0983</name>
</gene>
<dbReference type="GO" id="GO:0051603">
    <property type="term" value="P:proteolysis involved in protein catabolic process"/>
    <property type="evidence" value="ECO:0007669"/>
    <property type="project" value="TreeGrafter"/>
</dbReference>
<dbReference type="EMBL" id="FNGS01000002">
    <property type="protein sequence ID" value="SDL47844.1"/>
    <property type="molecule type" value="Genomic_DNA"/>
</dbReference>
<dbReference type="PANTHER" id="PTHR22726">
    <property type="entry name" value="METALLOENDOPEPTIDASE OMA1"/>
    <property type="match status" value="1"/>
</dbReference>
<keyword evidence="9" id="KW-1185">Reference proteome</keyword>
<dbReference type="Gene3D" id="3.30.2010.10">
    <property type="entry name" value="Metalloproteases ('zincins'), catalytic domain"/>
    <property type="match status" value="1"/>
</dbReference>
<dbReference type="GO" id="GO:0004222">
    <property type="term" value="F:metalloendopeptidase activity"/>
    <property type="evidence" value="ECO:0007669"/>
    <property type="project" value="InterPro"/>
</dbReference>
<dbReference type="PANTHER" id="PTHR22726:SF24">
    <property type="entry name" value="M48 FAMILY METALLOPEPTIDASE"/>
    <property type="match status" value="1"/>
</dbReference>
<dbReference type="GO" id="GO:0046872">
    <property type="term" value="F:metal ion binding"/>
    <property type="evidence" value="ECO:0007669"/>
    <property type="project" value="UniProtKB-KW"/>
</dbReference>
<dbReference type="Proteomes" id="UP000198901">
    <property type="component" value="Unassembled WGS sequence"/>
</dbReference>
<dbReference type="GO" id="GO:0016020">
    <property type="term" value="C:membrane"/>
    <property type="evidence" value="ECO:0007669"/>
    <property type="project" value="TreeGrafter"/>
</dbReference>
<keyword evidence="3 6" id="KW-0378">Hydrolase</keyword>
<evidence type="ECO:0000256" key="6">
    <source>
        <dbReference type="RuleBase" id="RU003983"/>
    </source>
</evidence>
<comment type="similarity">
    <text evidence="6">Belongs to the peptidase M48 family.</text>
</comment>
<name>A0A1G9KEG3_9BACT</name>
<dbReference type="InterPro" id="IPR001915">
    <property type="entry name" value="Peptidase_M48"/>
</dbReference>
<dbReference type="Pfam" id="PF01435">
    <property type="entry name" value="Peptidase_M48"/>
    <property type="match status" value="1"/>
</dbReference>
<dbReference type="AlphaFoldDB" id="A0A1G9KEG3"/>
<proteinExistence type="inferred from homology"/>
<evidence type="ECO:0000313" key="8">
    <source>
        <dbReference type="EMBL" id="SDL47844.1"/>
    </source>
</evidence>
<evidence type="ECO:0000259" key="7">
    <source>
        <dbReference type="Pfam" id="PF01435"/>
    </source>
</evidence>
<comment type="cofactor">
    <cofactor evidence="6">
        <name>Zn(2+)</name>
        <dbReference type="ChEBI" id="CHEBI:29105"/>
    </cofactor>
    <text evidence="6">Binds 1 zinc ion per subunit.</text>
</comment>
<accession>A0A1G9KEG3</accession>
<feature type="domain" description="Peptidase M48" evidence="7">
    <location>
        <begin position="90"/>
        <end position="262"/>
    </location>
</feature>
<dbReference type="InterPro" id="IPR051156">
    <property type="entry name" value="Mito/Outer_Membr_Metalloprot"/>
</dbReference>